<accession>A0A917XFZ3</accession>
<keyword evidence="2" id="KW-0812">Transmembrane</keyword>
<keyword evidence="4" id="KW-1185">Reference proteome</keyword>
<evidence type="ECO:0000313" key="3">
    <source>
        <dbReference type="EMBL" id="GGN22055.1"/>
    </source>
</evidence>
<feature type="region of interest" description="Disordered" evidence="1">
    <location>
        <begin position="1"/>
        <end position="30"/>
    </location>
</feature>
<evidence type="ECO:0000256" key="1">
    <source>
        <dbReference type="SAM" id="MobiDB-lite"/>
    </source>
</evidence>
<name>A0A917XFZ3_9ACTN</name>
<dbReference type="AlphaFoldDB" id="A0A917XFZ3"/>
<protein>
    <submittedName>
        <fullName evidence="3">Uncharacterized protein</fullName>
    </submittedName>
</protein>
<evidence type="ECO:0000313" key="4">
    <source>
        <dbReference type="Proteomes" id="UP000653411"/>
    </source>
</evidence>
<organism evidence="3 4">
    <name type="scientific">Streptomyces fuscichromogenes</name>
    <dbReference type="NCBI Taxonomy" id="1324013"/>
    <lineage>
        <taxon>Bacteria</taxon>
        <taxon>Bacillati</taxon>
        <taxon>Actinomycetota</taxon>
        <taxon>Actinomycetes</taxon>
        <taxon>Kitasatosporales</taxon>
        <taxon>Streptomycetaceae</taxon>
        <taxon>Streptomyces</taxon>
    </lineage>
</organism>
<keyword evidence="2" id="KW-0472">Membrane</keyword>
<evidence type="ECO:0000256" key="2">
    <source>
        <dbReference type="SAM" id="Phobius"/>
    </source>
</evidence>
<gene>
    <name evidence="3" type="ORF">GCM10011578_053620</name>
</gene>
<dbReference type="EMBL" id="BMML01000012">
    <property type="protein sequence ID" value="GGN22055.1"/>
    <property type="molecule type" value="Genomic_DNA"/>
</dbReference>
<sequence length="198" mass="21095">MRGAPVRATRRTTPLRARRPRLTAGTEGRRGLTALARGLSAPKGCVDTDLTAPAPATISLLGGIPSPEALPAEAIGQASAQPWQGLDDGVACLPSSPVRGSAAVCDWVWAAKREGRASTRPGTARDRQPHVQARIERYACRSIRRRVFPRREFRLWAKAASLFVGFVSAGWFDVLDNNGTDGGAAPGGRPDFCSVLVK</sequence>
<dbReference type="Proteomes" id="UP000653411">
    <property type="component" value="Unassembled WGS sequence"/>
</dbReference>
<comment type="caution">
    <text evidence="3">The sequence shown here is derived from an EMBL/GenBank/DDBJ whole genome shotgun (WGS) entry which is preliminary data.</text>
</comment>
<proteinExistence type="predicted"/>
<reference evidence="3" key="1">
    <citation type="journal article" date="2014" name="Int. J. Syst. Evol. Microbiol.">
        <title>Complete genome sequence of Corynebacterium casei LMG S-19264T (=DSM 44701T), isolated from a smear-ripened cheese.</title>
        <authorList>
            <consortium name="US DOE Joint Genome Institute (JGI-PGF)"/>
            <person name="Walter F."/>
            <person name="Albersmeier A."/>
            <person name="Kalinowski J."/>
            <person name="Ruckert C."/>
        </authorList>
    </citation>
    <scope>NUCLEOTIDE SEQUENCE</scope>
    <source>
        <strain evidence="3">CGMCC 4.7110</strain>
    </source>
</reference>
<feature type="transmembrane region" description="Helical" evidence="2">
    <location>
        <begin position="155"/>
        <end position="172"/>
    </location>
</feature>
<keyword evidence="2" id="KW-1133">Transmembrane helix</keyword>
<feature type="compositionally biased region" description="Low complexity" evidence="1">
    <location>
        <begin position="1"/>
        <end position="15"/>
    </location>
</feature>
<reference evidence="3" key="2">
    <citation type="submission" date="2020-09" db="EMBL/GenBank/DDBJ databases">
        <authorList>
            <person name="Sun Q."/>
            <person name="Zhou Y."/>
        </authorList>
    </citation>
    <scope>NUCLEOTIDE SEQUENCE</scope>
    <source>
        <strain evidence="3">CGMCC 4.7110</strain>
    </source>
</reference>